<accession>A0A2K2CQ35</accession>
<proteinExistence type="predicted"/>
<reference evidence="1" key="2">
    <citation type="submission" date="2017-06" db="EMBL/GenBank/DDBJ databases">
        <title>WGS assembly of Brachypodium distachyon.</title>
        <authorList>
            <consortium name="The International Brachypodium Initiative"/>
            <person name="Lucas S."/>
            <person name="Harmon-Smith M."/>
            <person name="Lail K."/>
            <person name="Tice H."/>
            <person name="Grimwood J."/>
            <person name="Bruce D."/>
            <person name="Barry K."/>
            <person name="Shu S."/>
            <person name="Lindquist E."/>
            <person name="Wang M."/>
            <person name="Pitluck S."/>
            <person name="Vogel J.P."/>
            <person name="Garvin D.F."/>
            <person name="Mockler T.C."/>
            <person name="Schmutz J."/>
            <person name="Rokhsar D."/>
            <person name="Bevan M.W."/>
        </authorList>
    </citation>
    <scope>NUCLEOTIDE SEQUENCE</scope>
    <source>
        <strain evidence="1">Bd21</strain>
    </source>
</reference>
<evidence type="ECO:0000313" key="1">
    <source>
        <dbReference type="EMBL" id="PNT64157.1"/>
    </source>
</evidence>
<dbReference type="AlphaFoldDB" id="A0A2K2CQ35"/>
<dbReference type="Proteomes" id="UP000008810">
    <property type="component" value="Chromosome 4"/>
</dbReference>
<name>A0A2K2CQ35_BRADI</name>
<reference evidence="2" key="3">
    <citation type="submission" date="2018-08" db="UniProtKB">
        <authorList>
            <consortium name="EnsemblPlants"/>
        </authorList>
    </citation>
    <scope>IDENTIFICATION</scope>
    <source>
        <strain evidence="2">cv. Bd21</strain>
    </source>
</reference>
<dbReference type="EnsemblPlants" id="PNT64157">
    <property type="protein sequence ID" value="PNT64157"/>
    <property type="gene ID" value="BRADI_4g25156v3"/>
</dbReference>
<dbReference type="InParanoid" id="A0A2K2CQ35"/>
<dbReference type="Gramene" id="PNT64157">
    <property type="protein sequence ID" value="PNT64157"/>
    <property type="gene ID" value="BRADI_4g25156v3"/>
</dbReference>
<dbReference type="EMBL" id="CM000883">
    <property type="protein sequence ID" value="PNT64157.1"/>
    <property type="molecule type" value="Genomic_DNA"/>
</dbReference>
<evidence type="ECO:0000313" key="2">
    <source>
        <dbReference type="EnsemblPlants" id="PNT64157"/>
    </source>
</evidence>
<reference evidence="1 2" key="1">
    <citation type="journal article" date="2010" name="Nature">
        <title>Genome sequencing and analysis of the model grass Brachypodium distachyon.</title>
        <authorList>
            <consortium name="International Brachypodium Initiative"/>
        </authorList>
    </citation>
    <scope>NUCLEOTIDE SEQUENCE [LARGE SCALE GENOMIC DNA]</scope>
    <source>
        <strain evidence="1 2">Bd21</strain>
    </source>
</reference>
<protein>
    <submittedName>
        <fullName evidence="1 2">Uncharacterized protein</fullName>
    </submittedName>
</protein>
<organism evidence="1">
    <name type="scientific">Brachypodium distachyon</name>
    <name type="common">Purple false brome</name>
    <name type="synonym">Trachynia distachya</name>
    <dbReference type="NCBI Taxonomy" id="15368"/>
    <lineage>
        <taxon>Eukaryota</taxon>
        <taxon>Viridiplantae</taxon>
        <taxon>Streptophyta</taxon>
        <taxon>Embryophyta</taxon>
        <taxon>Tracheophyta</taxon>
        <taxon>Spermatophyta</taxon>
        <taxon>Magnoliopsida</taxon>
        <taxon>Liliopsida</taxon>
        <taxon>Poales</taxon>
        <taxon>Poaceae</taxon>
        <taxon>BOP clade</taxon>
        <taxon>Pooideae</taxon>
        <taxon>Stipodae</taxon>
        <taxon>Brachypodieae</taxon>
        <taxon>Brachypodium</taxon>
    </lineage>
</organism>
<sequence length="123" mass="13222">MILSFSYSIFYNKYNENGGRGNGRGGQNGGRQVVSLLQLNLGPIVAAPPAVALEEGEGSDVSSSTSCVSLHGSPSREDLILCQCNRCFMLCIVTKKVFPRCLNCKRPSLLILNVGDHDQSSSK</sequence>
<keyword evidence="3" id="KW-1185">Reference proteome</keyword>
<evidence type="ECO:0000313" key="3">
    <source>
        <dbReference type="Proteomes" id="UP000008810"/>
    </source>
</evidence>
<gene>
    <name evidence="1" type="ORF">BRADI_4g25156v3</name>
</gene>